<feature type="transmembrane region" description="Helical" evidence="6">
    <location>
        <begin position="159"/>
        <end position="181"/>
    </location>
</feature>
<feature type="transmembrane region" description="Helical" evidence="6">
    <location>
        <begin position="235"/>
        <end position="257"/>
    </location>
</feature>
<name>A0A8J2TQE0_9BACI</name>
<feature type="transmembrane region" description="Helical" evidence="6">
    <location>
        <begin position="62"/>
        <end position="85"/>
    </location>
</feature>
<evidence type="ECO:0000256" key="3">
    <source>
        <dbReference type="ARBA" id="ARBA00022989"/>
    </source>
</evidence>
<evidence type="ECO:0000256" key="2">
    <source>
        <dbReference type="ARBA" id="ARBA00022692"/>
    </source>
</evidence>
<accession>A0A8J2TQE0</accession>
<dbReference type="Gene3D" id="1.20.1080.10">
    <property type="entry name" value="Glycerol uptake facilitator protein"/>
    <property type="match status" value="1"/>
</dbReference>
<sequence>MDYVKPKELVQSIAAAGGEKAQLSAGNILVKGALSGAFLGYATTLAYTAATQTGLDIVGAAIFPAGFILILLLNLELVTGSFAMLPIAKLRGKTTIPLMARNFSWAFLGNLIGSLFYAFLYTIFITKLGHVTDSLIIDKIIAVAESKTLEYKTLGRDGMVVLFVKALLCNWMVTLGAVMAFTSKATVGKIAAMWIPVFIFFAQGFEHAVINMFVIPAAMMLGADINMGDWWLWNQIPVTIGNFLSGCILTGIALHFVTKEQNPVQEASQWKKTAS</sequence>
<feature type="transmembrane region" description="Helical" evidence="6">
    <location>
        <begin position="105"/>
        <end position="125"/>
    </location>
</feature>
<reference evidence="7" key="1">
    <citation type="journal article" date="2014" name="Int. J. Syst. Evol. Microbiol.">
        <title>Complete genome sequence of Corynebacterium casei LMG S-19264T (=DSM 44701T), isolated from a smear-ripened cheese.</title>
        <authorList>
            <consortium name="US DOE Joint Genome Institute (JGI-PGF)"/>
            <person name="Walter F."/>
            <person name="Albersmeier A."/>
            <person name="Kalinowski J."/>
            <person name="Ruckert C."/>
        </authorList>
    </citation>
    <scope>NUCLEOTIDE SEQUENCE</scope>
    <source>
        <strain evidence="7">CGMCC 1.12360</strain>
    </source>
</reference>
<comment type="subcellular location">
    <subcellularLocation>
        <location evidence="1">Membrane</location>
        <topology evidence="1">Multi-pass membrane protein</topology>
    </subcellularLocation>
</comment>
<dbReference type="GO" id="GO:0015499">
    <property type="term" value="F:formate transmembrane transporter activity"/>
    <property type="evidence" value="ECO:0007669"/>
    <property type="project" value="TreeGrafter"/>
</dbReference>
<dbReference type="Proteomes" id="UP000602050">
    <property type="component" value="Unassembled WGS sequence"/>
</dbReference>
<feature type="transmembrane region" description="Helical" evidence="6">
    <location>
        <begin position="193"/>
        <end position="215"/>
    </location>
</feature>
<proteinExistence type="inferred from homology"/>
<comment type="similarity">
    <text evidence="5">Belongs to the FNT transporter (TC 1.A.16) family.</text>
</comment>
<protein>
    <submittedName>
        <fullName evidence="7">Formate transporter</fullName>
    </submittedName>
</protein>
<dbReference type="RefSeq" id="WP_188393203.1">
    <property type="nucleotide sequence ID" value="NZ_BMEV01000078.1"/>
</dbReference>
<dbReference type="Pfam" id="PF01226">
    <property type="entry name" value="Form_Nir_trans"/>
    <property type="match status" value="1"/>
</dbReference>
<dbReference type="PANTHER" id="PTHR30520">
    <property type="entry name" value="FORMATE TRANSPORTER-RELATED"/>
    <property type="match status" value="1"/>
</dbReference>
<dbReference type="InterPro" id="IPR023271">
    <property type="entry name" value="Aquaporin-like"/>
</dbReference>
<keyword evidence="8" id="KW-1185">Reference proteome</keyword>
<dbReference type="EMBL" id="BMEV01000078">
    <property type="protein sequence ID" value="GFZ88074.1"/>
    <property type="molecule type" value="Genomic_DNA"/>
</dbReference>
<evidence type="ECO:0000256" key="1">
    <source>
        <dbReference type="ARBA" id="ARBA00004141"/>
    </source>
</evidence>
<evidence type="ECO:0000256" key="6">
    <source>
        <dbReference type="SAM" id="Phobius"/>
    </source>
</evidence>
<reference evidence="7" key="2">
    <citation type="submission" date="2020-09" db="EMBL/GenBank/DDBJ databases">
        <authorList>
            <person name="Sun Q."/>
            <person name="Zhou Y."/>
        </authorList>
    </citation>
    <scope>NUCLEOTIDE SEQUENCE</scope>
    <source>
        <strain evidence="7">CGMCC 1.12360</strain>
    </source>
</reference>
<dbReference type="AlphaFoldDB" id="A0A8J2TQE0"/>
<comment type="caution">
    <text evidence="7">The sequence shown here is derived from an EMBL/GenBank/DDBJ whole genome shotgun (WGS) entry which is preliminary data.</text>
</comment>
<evidence type="ECO:0000313" key="8">
    <source>
        <dbReference type="Proteomes" id="UP000602050"/>
    </source>
</evidence>
<keyword evidence="3 6" id="KW-1133">Transmembrane helix</keyword>
<gene>
    <name evidence="7" type="ORF">GCM10010978_29710</name>
</gene>
<keyword evidence="2 6" id="KW-0812">Transmembrane</keyword>
<dbReference type="InterPro" id="IPR000292">
    <property type="entry name" value="For/NO2_transpt"/>
</dbReference>
<dbReference type="PANTHER" id="PTHR30520:SF6">
    <property type="entry name" value="FORMATE_NITRATE FAMILY TRANSPORTER (EUROFUNG)"/>
    <property type="match status" value="1"/>
</dbReference>
<keyword evidence="4 6" id="KW-0472">Membrane</keyword>
<feature type="transmembrane region" description="Helical" evidence="6">
    <location>
        <begin position="28"/>
        <end position="50"/>
    </location>
</feature>
<evidence type="ECO:0000256" key="5">
    <source>
        <dbReference type="ARBA" id="ARBA00049660"/>
    </source>
</evidence>
<evidence type="ECO:0000313" key="7">
    <source>
        <dbReference type="EMBL" id="GFZ88074.1"/>
    </source>
</evidence>
<evidence type="ECO:0000256" key="4">
    <source>
        <dbReference type="ARBA" id="ARBA00023136"/>
    </source>
</evidence>
<organism evidence="7 8">
    <name type="scientific">Compostibacillus humi</name>
    <dbReference type="NCBI Taxonomy" id="1245525"/>
    <lineage>
        <taxon>Bacteria</taxon>
        <taxon>Bacillati</taxon>
        <taxon>Bacillota</taxon>
        <taxon>Bacilli</taxon>
        <taxon>Bacillales</taxon>
        <taxon>Bacillaceae</taxon>
        <taxon>Compostibacillus</taxon>
    </lineage>
</organism>
<dbReference type="GO" id="GO:0005886">
    <property type="term" value="C:plasma membrane"/>
    <property type="evidence" value="ECO:0007669"/>
    <property type="project" value="TreeGrafter"/>
</dbReference>